<keyword evidence="3" id="KW-1185">Reference proteome</keyword>
<evidence type="ECO:0000313" key="2">
    <source>
        <dbReference type="EMBL" id="MFC7247599.1"/>
    </source>
</evidence>
<feature type="signal peptide" evidence="1">
    <location>
        <begin position="1"/>
        <end position="24"/>
    </location>
</feature>
<evidence type="ECO:0000313" key="3">
    <source>
        <dbReference type="Proteomes" id="UP001596392"/>
    </source>
</evidence>
<dbReference type="Proteomes" id="UP001596392">
    <property type="component" value="Unassembled WGS sequence"/>
</dbReference>
<sequence length="201" mass="20747">MRRLLMSTCTALGLLALTACTAAAPETPAATPATPPASAAAAAPLTCAQQPQLSWGELRSEDVLTRTVVMTVGKGSQVTESTTVDVTQVVPGVVGADLAEDLKSYLYAQAGEHTGEIVDGGPTPTDVEGAWDPKLATPGRYVQYLGVKKLTISVSIACDGRNASAQLTGWRGSRAGILECTVTPSATQVIANEAKKRFCTA</sequence>
<keyword evidence="1" id="KW-0732">Signal</keyword>
<organism evidence="2 3">
    <name type="scientific">Catellatospora aurea</name>
    <dbReference type="NCBI Taxonomy" id="1337874"/>
    <lineage>
        <taxon>Bacteria</taxon>
        <taxon>Bacillati</taxon>
        <taxon>Actinomycetota</taxon>
        <taxon>Actinomycetes</taxon>
        <taxon>Micromonosporales</taxon>
        <taxon>Micromonosporaceae</taxon>
        <taxon>Catellatospora</taxon>
    </lineage>
</organism>
<evidence type="ECO:0008006" key="4">
    <source>
        <dbReference type="Google" id="ProtNLM"/>
    </source>
</evidence>
<comment type="caution">
    <text evidence="2">The sequence shown here is derived from an EMBL/GenBank/DDBJ whole genome shotgun (WGS) entry which is preliminary data.</text>
</comment>
<proteinExistence type="predicted"/>
<dbReference type="PROSITE" id="PS51257">
    <property type="entry name" value="PROKAR_LIPOPROTEIN"/>
    <property type="match status" value="1"/>
</dbReference>
<gene>
    <name evidence="2" type="ORF">ACFQO7_34485</name>
</gene>
<protein>
    <recommendedName>
        <fullName evidence="4">Lipoprotein LpqN</fullName>
    </recommendedName>
</protein>
<dbReference type="RefSeq" id="WP_376810320.1">
    <property type="nucleotide sequence ID" value="NZ_JBHTAC010000060.1"/>
</dbReference>
<accession>A0ABW2H8H9</accession>
<dbReference type="EMBL" id="JBHTAC010000060">
    <property type="protein sequence ID" value="MFC7247599.1"/>
    <property type="molecule type" value="Genomic_DNA"/>
</dbReference>
<evidence type="ECO:0000256" key="1">
    <source>
        <dbReference type="SAM" id="SignalP"/>
    </source>
</evidence>
<feature type="chain" id="PRO_5046478971" description="Lipoprotein LpqN" evidence="1">
    <location>
        <begin position="25"/>
        <end position="201"/>
    </location>
</feature>
<reference evidence="3" key="1">
    <citation type="journal article" date="2019" name="Int. J. Syst. Evol. Microbiol.">
        <title>The Global Catalogue of Microorganisms (GCM) 10K type strain sequencing project: providing services to taxonomists for standard genome sequencing and annotation.</title>
        <authorList>
            <consortium name="The Broad Institute Genomics Platform"/>
            <consortium name="The Broad Institute Genome Sequencing Center for Infectious Disease"/>
            <person name="Wu L."/>
            <person name="Ma J."/>
        </authorList>
    </citation>
    <scope>NUCLEOTIDE SEQUENCE [LARGE SCALE GENOMIC DNA]</scope>
    <source>
        <strain evidence="3">CGMCC 1.9106</strain>
    </source>
</reference>
<name>A0ABW2H8H9_9ACTN</name>